<dbReference type="EMBL" id="JAXLPB010000002">
    <property type="protein sequence ID" value="MDY8108958.1"/>
    <property type="molecule type" value="Genomic_DNA"/>
</dbReference>
<dbReference type="EC" id="1.-.-.-" evidence="3"/>
<evidence type="ECO:0000259" key="2">
    <source>
        <dbReference type="Pfam" id="PF01243"/>
    </source>
</evidence>
<evidence type="ECO:0000313" key="4">
    <source>
        <dbReference type="Proteomes" id="UP001294412"/>
    </source>
</evidence>
<dbReference type="EC" id="1.4.3.5" evidence="3"/>
<dbReference type="RefSeq" id="WP_322186421.1">
    <property type="nucleotide sequence ID" value="NZ_JAXLPB010000002.1"/>
</dbReference>
<dbReference type="GO" id="GO:0004733">
    <property type="term" value="F:pyridoxamine phosphate oxidase activity"/>
    <property type="evidence" value="ECO:0007669"/>
    <property type="project" value="UniProtKB-EC"/>
</dbReference>
<dbReference type="Pfam" id="PF01243">
    <property type="entry name" value="PNPOx_N"/>
    <property type="match status" value="1"/>
</dbReference>
<dbReference type="Gene3D" id="2.30.110.10">
    <property type="entry name" value="Electron Transport, Fmn-binding Protein, Chain A"/>
    <property type="match status" value="1"/>
</dbReference>
<sequence length="228" mass="25050">MSVFFGATHRQLQDEHGTRKLADRLEGNAHAVFEPAERMFIESVTMFFLSTVDDNLQPTVSYKGGAPGFVRVAGPDALVFPNYDGNGMFMTLGNIAASDRVGLLFIDFERPHRLRVHGRATLTQDKDLLGLYPGADYVVQVTATEIFVNCGRYIHQSNGSKLSPHVPNQHGQQPFPAWKRLNLFEGALPEADAKRVDSIGGTISLEEYPGEADPAPNLRPSDPVRNGS</sequence>
<feature type="region of interest" description="Disordered" evidence="1">
    <location>
        <begin position="205"/>
        <end position="228"/>
    </location>
</feature>
<comment type="caution">
    <text evidence="3">The sequence shown here is derived from an EMBL/GenBank/DDBJ whole genome shotgun (WGS) entry which is preliminary data.</text>
</comment>
<protein>
    <submittedName>
        <fullName evidence="3">Pyridoxamine 5'-phosphate oxidase family protein</fullName>
        <ecNumber evidence="3">1.-.-.-</ecNumber>
        <ecNumber evidence="3">1.4.3.5</ecNumber>
    </submittedName>
</protein>
<dbReference type="InterPro" id="IPR012349">
    <property type="entry name" value="Split_barrel_FMN-bd"/>
</dbReference>
<keyword evidence="4" id="KW-1185">Reference proteome</keyword>
<keyword evidence="3" id="KW-0560">Oxidoreductase</keyword>
<name>A0ABU5I0Q5_9HYPH</name>
<dbReference type="PANTHER" id="PTHR42815">
    <property type="entry name" value="FAD-BINDING, PUTATIVE (AFU_ORTHOLOGUE AFUA_6G07600)-RELATED"/>
    <property type="match status" value="1"/>
</dbReference>
<reference evidence="3 4" key="1">
    <citation type="submission" date="2023-12" db="EMBL/GenBank/DDBJ databases">
        <title>Description of Novel Strain Fulvimarina sp. 2208YS6-2-32 isolated from Uroteuthis (Photololigo) edulis.</title>
        <authorList>
            <person name="Park J.-S."/>
        </authorList>
    </citation>
    <scope>NUCLEOTIDE SEQUENCE [LARGE SCALE GENOMIC DNA]</scope>
    <source>
        <strain evidence="3 4">2208YS6-2-32</strain>
    </source>
</reference>
<dbReference type="Proteomes" id="UP001294412">
    <property type="component" value="Unassembled WGS sequence"/>
</dbReference>
<evidence type="ECO:0000313" key="3">
    <source>
        <dbReference type="EMBL" id="MDY8108958.1"/>
    </source>
</evidence>
<feature type="domain" description="Pyridoxamine 5'-phosphate oxidase N-terminal" evidence="2">
    <location>
        <begin position="34"/>
        <end position="132"/>
    </location>
</feature>
<evidence type="ECO:0000256" key="1">
    <source>
        <dbReference type="SAM" id="MobiDB-lite"/>
    </source>
</evidence>
<accession>A0ABU5I0Q5</accession>
<organism evidence="3 4">
    <name type="scientific">Fulvimarina uroteuthidis</name>
    <dbReference type="NCBI Taxonomy" id="3098149"/>
    <lineage>
        <taxon>Bacteria</taxon>
        <taxon>Pseudomonadati</taxon>
        <taxon>Pseudomonadota</taxon>
        <taxon>Alphaproteobacteria</taxon>
        <taxon>Hyphomicrobiales</taxon>
        <taxon>Aurantimonadaceae</taxon>
        <taxon>Fulvimarina</taxon>
    </lineage>
</organism>
<dbReference type="PANTHER" id="PTHR42815:SF2">
    <property type="entry name" value="FAD-BINDING, PUTATIVE (AFU_ORTHOLOGUE AFUA_6G07600)-RELATED"/>
    <property type="match status" value="1"/>
</dbReference>
<dbReference type="InterPro" id="IPR011576">
    <property type="entry name" value="Pyridox_Oxase_N"/>
</dbReference>
<gene>
    <name evidence="3" type="ORF">U0C82_07340</name>
</gene>
<proteinExistence type="predicted"/>
<dbReference type="SUPFAM" id="SSF50475">
    <property type="entry name" value="FMN-binding split barrel"/>
    <property type="match status" value="1"/>
</dbReference>